<dbReference type="SUPFAM" id="SSF51735">
    <property type="entry name" value="NAD(P)-binding Rossmann-fold domains"/>
    <property type="match status" value="1"/>
</dbReference>
<dbReference type="Proteomes" id="UP000298285">
    <property type="component" value="Unassembled WGS sequence"/>
</dbReference>
<keyword evidence="2" id="KW-0472">Membrane</keyword>
<organism evidence="4 5">
    <name type="scientific">Dysgonomonas mossii</name>
    <dbReference type="NCBI Taxonomy" id="163665"/>
    <lineage>
        <taxon>Bacteria</taxon>
        <taxon>Pseudomonadati</taxon>
        <taxon>Bacteroidota</taxon>
        <taxon>Bacteroidia</taxon>
        <taxon>Bacteroidales</taxon>
        <taxon>Dysgonomonadaceae</taxon>
        <taxon>Dysgonomonas</taxon>
    </lineage>
</organism>
<dbReference type="PANTHER" id="PTHR43318:SF1">
    <property type="entry name" value="POLYSACCHARIDE BIOSYNTHESIS PROTEIN EPSC-RELATED"/>
    <property type="match status" value="1"/>
</dbReference>
<evidence type="ECO:0000256" key="1">
    <source>
        <dbReference type="ARBA" id="ARBA00007430"/>
    </source>
</evidence>
<feature type="transmembrane region" description="Helical" evidence="2">
    <location>
        <begin position="119"/>
        <end position="142"/>
    </location>
</feature>
<dbReference type="InterPro" id="IPR003869">
    <property type="entry name" value="Polysac_CapD-like"/>
</dbReference>
<name>A0A4Y9ITT8_9BACT</name>
<dbReference type="EMBL" id="SPPK01000001">
    <property type="protein sequence ID" value="TFU91378.1"/>
    <property type="molecule type" value="Genomic_DNA"/>
</dbReference>
<feature type="domain" description="Polysaccharide biosynthesis protein CapD-like" evidence="3">
    <location>
        <begin position="299"/>
        <end position="587"/>
    </location>
</feature>
<dbReference type="PANTHER" id="PTHR43318">
    <property type="entry name" value="UDP-N-ACETYLGLUCOSAMINE 4,6-DEHYDRATASE"/>
    <property type="match status" value="1"/>
</dbReference>
<feature type="transmembrane region" description="Helical" evidence="2">
    <location>
        <begin position="21"/>
        <end position="47"/>
    </location>
</feature>
<comment type="caution">
    <text evidence="4">The sequence shown here is derived from an EMBL/GenBank/DDBJ whole genome shotgun (WGS) entry which is preliminary data.</text>
</comment>
<gene>
    <name evidence="4" type="ORF">E4T88_05205</name>
</gene>
<proteinExistence type="inferred from homology"/>
<accession>A0A4Y9ITT8</accession>
<dbReference type="InterPro" id="IPR051203">
    <property type="entry name" value="Polysaccharide_Synthase-Rel"/>
</dbReference>
<evidence type="ECO:0000313" key="4">
    <source>
        <dbReference type="EMBL" id="TFU91378.1"/>
    </source>
</evidence>
<feature type="transmembrane region" description="Helical" evidence="2">
    <location>
        <begin position="94"/>
        <end position="113"/>
    </location>
</feature>
<dbReference type="Gene3D" id="3.40.50.720">
    <property type="entry name" value="NAD(P)-binding Rossmann-like Domain"/>
    <property type="match status" value="2"/>
</dbReference>
<keyword evidence="2" id="KW-1133">Transmembrane helix</keyword>
<dbReference type="InterPro" id="IPR036291">
    <property type="entry name" value="NAD(P)-bd_dom_sf"/>
</dbReference>
<comment type="similarity">
    <text evidence="1">Belongs to the polysaccharide synthase family.</text>
</comment>
<sequence length="651" mass="74299">MINNTTRKIYKRFLENRLLSRWFVLLIDMAIVTFATIISYILTLQIYKNIHIVYHPVFFEYLAITVLFNAVCFSIFKTYKGIVRYSTIHEFQKILTSLLFADLLIFLTLYKVIGPSGSVAVAYCSTLFLVSLVCLYGFRLVVVYTYQTLTRRFGNNPSIPVFVWGLNEDNIVLAQLLSTGNNRFRIIGFLTTEPDSKLKKLTNVPVLTIQKPEDFVKYKIKDILFTKEDELKNEANYVEKLLSLNIRIYISKQMNIDSLSQLSDISRSIRPVQIEDLLGRPEINISLNVIAENVQGKNILVTGAAGSIGSEIVKQLAQFSPASIICLDQAETPLNDLDIELKKLYPCLNYTTIIGDVRNHTIINFVFDKYKPNIVYHAAAYKHVPMMERYPCEAIITNVLGTKVLVDLAIEYDVEMFIMVSTDKAVNPTNIMGATKRIAEIYVQSCAADQKKNKSHTKFVTTRFGNVLGSNGSVIPLFRRQIEKGGPITVTDPEITRYFMTIPEACRLVLEASVIGKSGYIYVFDMGQPVRIYDLAKKMIELAGLVPERDIEIQFSGLRPGEKLYEELLNDSEITEQTSHKKIMMAKVREYHFQDILPQIEQLILVAQTNDKYKLVRQMKVLVPEFVSNNSEFEQLDQNNIDTTSNSQIWV</sequence>
<keyword evidence="2" id="KW-0812">Transmembrane</keyword>
<dbReference type="AlphaFoldDB" id="A0A4Y9ITT8"/>
<evidence type="ECO:0000259" key="3">
    <source>
        <dbReference type="Pfam" id="PF02719"/>
    </source>
</evidence>
<dbReference type="CDD" id="cd05237">
    <property type="entry name" value="UDP_invert_4-6DH_SDR_e"/>
    <property type="match status" value="1"/>
</dbReference>
<feature type="transmembrane region" description="Helical" evidence="2">
    <location>
        <begin position="53"/>
        <end position="73"/>
    </location>
</feature>
<evidence type="ECO:0000313" key="5">
    <source>
        <dbReference type="Proteomes" id="UP000298285"/>
    </source>
</evidence>
<dbReference type="OrthoDB" id="9803111at2"/>
<dbReference type="Pfam" id="PF02719">
    <property type="entry name" value="Polysacc_synt_2"/>
    <property type="match status" value="1"/>
</dbReference>
<evidence type="ECO:0000256" key="2">
    <source>
        <dbReference type="SAM" id="Phobius"/>
    </source>
</evidence>
<dbReference type="RefSeq" id="WP_135104390.1">
    <property type="nucleotide sequence ID" value="NZ_JADGKW010000001.1"/>
</dbReference>
<protein>
    <submittedName>
        <fullName evidence="4">Polysaccharide biosynthesis protein</fullName>
    </submittedName>
</protein>
<reference evidence="4 5" key="1">
    <citation type="submission" date="2019-03" db="EMBL/GenBank/DDBJ databases">
        <title>Diversity of the mouse oral microbiome.</title>
        <authorList>
            <person name="Joseph S."/>
            <person name="Aduse-Opoku J."/>
            <person name="Curtis M."/>
            <person name="Wade W."/>
            <person name="Hashim A."/>
        </authorList>
    </citation>
    <scope>NUCLEOTIDE SEQUENCE [LARGE SCALE GENOMIC DNA]</scope>
    <source>
        <strain evidence="4 5">P11</strain>
    </source>
</reference>